<dbReference type="Gene3D" id="3.30.160.60">
    <property type="entry name" value="Classic Zinc Finger"/>
    <property type="match status" value="6"/>
</dbReference>
<dbReference type="InterPro" id="IPR036236">
    <property type="entry name" value="Znf_C2H2_sf"/>
</dbReference>
<feature type="region of interest" description="Disordered" evidence="13">
    <location>
        <begin position="631"/>
        <end position="659"/>
    </location>
</feature>
<keyword evidence="4" id="KW-0479">Metal-binding</keyword>
<evidence type="ECO:0000256" key="13">
    <source>
        <dbReference type="SAM" id="MobiDB-lite"/>
    </source>
</evidence>
<organism evidence="15">
    <name type="scientific">Hyalella azteca</name>
    <name type="common">Amphipod</name>
    <dbReference type="NCBI Taxonomy" id="294128"/>
    <lineage>
        <taxon>Eukaryota</taxon>
        <taxon>Metazoa</taxon>
        <taxon>Ecdysozoa</taxon>
        <taxon>Arthropoda</taxon>
        <taxon>Crustacea</taxon>
        <taxon>Multicrustacea</taxon>
        <taxon>Malacostraca</taxon>
        <taxon>Eumalacostraca</taxon>
        <taxon>Peracarida</taxon>
        <taxon>Amphipoda</taxon>
        <taxon>Senticaudata</taxon>
        <taxon>Talitrida</taxon>
        <taxon>Talitroidea</taxon>
        <taxon>Hyalellidae</taxon>
        <taxon>Hyalella</taxon>
    </lineage>
</organism>
<dbReference type="SUPFAM" id="SSF57667">
    <property type="entry name" value="beta-beta-alpha zinc fingers"/>
    <property type="match status" value="3"/>
</dbReference>
<dbReference type="FunFam" id="3.30.160.60:FF:000075">
    <property type="entry name" value="Putative zinc finger protein 536"/>
    <property type="match status" value="1"/>
</dbReference>
<dbReference type="GO" id="GO:0003677">
    <property type="term" value="F:DNA binding"/>
    <property type="evidence" value="ECO:0007669"/>
    <property type="project" value="UniProtKB-KW"/>
</dbReference>
<reference evidence="15" key="3">
    <citation type="submission" date="2019-06" db="EMBL/GenBank/DDBJ databases">
        <authorList>
            <person name="Poynton C."/>
            <person name="Hasenbein S."/>
            <person name="Benoit J.B."/>
            <person name="Sepulveda M.S."/>
            <person name="Poelchau M.F."/>
            <person name="Murali S.C."/>
            <person name="Chen S."/>
            <person name="Glastad K.M."/>
            <person name="Werren J.H."/>
            <person name="Vineis J.H."/>
            <person name="Bowen J.L."/>
            <person name="Friedrich M."/>
            <person name="Jones J."/>
            <person name="Robertson H.M."/>
            <person name="Feyereisen R."/>
            <person name="Mechler-Hickson A."/>
            <person name="Mathers N."/>
            <person name="Lee C.E."/>
            <person name="Colbourne J.K."/>
            <person name="Biales A."/>
            <person name="Johnston J.S."/>
            <person name="Wellborn G.A."/>
            <person name="Rosendale A.J."/>
            <person name="Cridge A.G."/>
            <person name="Munoz-Torres M.C."/>
            <person name="Bain P.A."/>
            <person name="Manny A.R."/>
            <person name="Major K.M."/>
            <person name="Lambert F.N."/>
            <person name="Vulpe C.D."/>
            <person name="Tuck P."/>
            <person name="Blalock B.J."/>
            <person name="Lin Y.-Y."/>
            <person name="Smith M.E."/>
            <person name="Ochoa-Acuna H."/>
            <person name="Chen M.-J.M."/>
            <person name="Childers C.P."/>
            <person name="Qu J."/>
            <person name="Dugan S."/>
            <person name="Lee S.L."/>
            <person name="Chao H."/>
            <person name="Dinh H."/>
            <person name="Han Y."/>
            <person name="Doddapaneni H."/>
            <person name="Worley K.C."/>
            <person name="Muzny D.M."/>
            <person name="Gibbs R.A."/>
            <person name="Richards S."/>
        </authorList>
    </citation>
    <scope>NUCLEOTIDE SEQUENCE</scope>
    <source>
        <strain evidence="15">HAZT.00-mixed</strain>
        <tissue evidence="15">Whole organism</tissue>
    </source>
</reference>
<sequence length="795" mass="87779">MALKAQINASRLQTDAGARSSSEARDGLAFEPKNVHRRQLGVVASSSGSNPEGQSGLSCHFCGKWFMYPKDIRRHLRVHTGEKPFACPLCPYRASQKGNVKQHLVEFAPLYGASSDSHQFKMGYPIMQEDGIRASSSHNRPAPHNRHAKLHECPVCERRFIMGAVAGVASLDAFVSVAHHDQIFGNFGDTRRLTRPSSDGFGTLKRQPPRIHACSYCAKTFAKSEDLKRHIRVHTGERPYCCNKCPYKSALKGNLKQHLKTHLKHNTFNLISLGQIDSSSELNFKSSCASSSFAWPTSSRPSQLSQSSYLANELDHFSDGCSPTDINRRLSHLTKNLALGNALHAGSSLGRLQQNKSTKGHPCSMCPKSFFKTEDLKRHRSREASAENEDTVNHVEPICILEEEKQLALVPVASGTGSRNTDPCSSVCSDMALSLPSGLASVLGGVSVSSEVDALAVFCVRLKVDPSKLLSEEFLLNADFMELISTTAAAARYYYDLVNTWQGNQRFIKKVSEVSSKYRSIETSMDELANAFARVFSVCEERNQHFDSEYNDANNKKSINYCLDLILTLLRGVKKSMDEAVPGLQACIRAQKARRLSKIRAAFGTSNLEESLFLDNAVSCSTRQTGSSIFDEEKPSLSYNDEESDKFQDTVPDQPKKSVMRPQVWVARPAANGKASSSAASLSLDYVHVADGGWHHISKTDHPEKTQSSNSMVDFDSQLGVGFSLEDSGGQSKNSGIVCPECGQWCAFKSQLVKHMYIHTGEKPFECPFCPYKARQRGTLNKHIKGQHHSVSHLT</sequence>
<comment type="function">
    <text evidence="1">May be involved in transcriptional regulation.</text>
</comment>
<evidence type="ECO:0000256" key="2">
    <source>
        <dbReference type="ARBA" id="ARBA00004123"/>
    </source>
</evidence>
<evidence type="ECO:0000256" key="7">
    <source>
        <dbReference type="ARBA" id="ARBA00022833"/>
    </source>
</evidence>
<evidence type="ECO:0000256" key="9">
    <source>
        <dbReference type="ARBA" id="ARBA00023125"/>
    </source>
</evidence>
<name>A0A6A0HAB6_HYAAZ</name>
<keyword evidence="11" id="KW-0539">Nucleus</keyword>
<keyword evidence="5" id="KW-0677">Repeat</keyword>
<feature type="domain" description="C2H2-type" evidence="14">
    <location>
        <begin position="57"/>
        <end position="84"/>
    </location>
</feature>
<comment type="similarity">
    <text evidence="3">Belongs to the krueppel C2H2-type zinc-finger protein family.</text>
</comment>
<evidence type="ECO:0000256" key="3">
    <source>
        <dbReference type="ARBA" id="ARBA00006991"/>
    </source>
</evidence>
<protein>
    <recommendedName>
        <fullName evidence="14">C2H2-type domain-containing protein</fullName>
    </recommendedName>
</protein>
<keyword evidence="6 12" id="KW-0863">Zinc-finger</keyword>
<gene>
    <name evidence="15" type="ORF">HAZT_HAZT000646</name>
</gene>
<dbReference type="GO" id="GO:0005634">
    <property type="term" value="C:nucleus"/>
    <property type="evidence" value="ECO:0007669"/>
    <property type="project" value="UniProtKB-SubCell"/>
</dbReference>
<keyword evidence="8" id="KW-0805">Transcription regulation</keyword>
<evidence type="ECO:0000256" key="11">
    <source>
        <dbReference type="ARBA" id="ARBA00023242"/>
    </source>
</evidence>
<evidence type="ECO:0000256" key="10">
    <source>
        <dbReference type="ARBA" id="ARBA00023163"/>
    </source>
</evidence>
<feature type="domain" description="C2H2-type" evidence="14">
    <location>
        <begin position="240"/>
        <end position="267"/>
    </location>
</feature>
<reference evidence="15" key="2">
    <citation type="journal article" date="2018" name="Environ. Sci. Technol.">
        <title>The Toxicogenome of Hyalella azteca: A Model for Sediment Ecotoxicology and Evolutionary Toxicology.</title>
        <authorList>
            <person name="Poynton H.C."/>
            <person name="Hasenbein S."/>
            <person name="Benoit J.B."/>
            <person name="Sepulveda M.S."/>
            <person name="Poelchau M.F."/>
            <person name="Hughes D.S.T."/>
            <person name="Murali S.C."/>
            <person name="Chen S."/>
            <person name="Glastad K.M."/>
            <person name="Goodisman M.A.D."/>
            <person name="Werren J.H."/>
            <person name="Vineis J.H."/>
            <person name="Bowen J.L."/>
            <person name="Friedrich M."/>
            <person name="Jones J."/>
            <person name="Robertson H.M."/>
            <person name="Feyereisen R."/>
            <person name="Mechler-Hickson A."/>
            <person name="Mathers N."/>
            <person name="Lee C.E."/>
            <person name="Colbourne J.K."/>
            <person name="Biales A."/>
            <person name="Johnston J.S."/>
            <person name="Wellborn G.A."/>
            <person name="Rosendale A.J."/>
            <person name="Cridge A.G."/>
            <person name="Munoz-Torres M.C."/>
            <person name="Bain P.A."/>
            <person name="Manny A.R."/>
            <person name="Major K.M."/>
            <person name="Lambert F.N."/>
            <person name="Vulpe C.D."/>
            <person name="Tuck P."/>
            <person name="Blalock B.J."/>
            <person name="Lin Y.Y."/>
            <person name="Smith M.E."/>
            <person name="Ochoa-Acuna H."/>
            <person name="Chen M.M."/>
            <person name="Childers C.P."/>
            <person name="Qu J."/>
            <person name="Dugan S."/>
            <person name="Lee S.L."/>
            <person name="Chao H."/>
            <person name="Dinh H."/>
            <person name="Han Y."/>
            <person name="Doddapaneni H."/>
            <person name="Worley K.C."/>
            <person name="Muzny D.M."/>
            <person name="Gibbs R.A."/>
            <person name="Richards S."/>
        </authorList>
    </citation>
    <scope>NUCLEOTIDE SEQUENCE</scope>
    <source>
        <strain evidence="15">HAZT.00-mixed</strain>
        <tissue evidence="15">Whole organism</tissue>
    </source>
</reference>
<feature type="domain" description="C2H2-type" evidence="14">
    <location>
        <begin position="361"/>
        <end position="389"/>
    </location>
</feature>
<proteinExistence type="inferred from homology"/>
<feature type="domain" description="C2H2-type" evidence="14">
    <location>
        <begin position="737"/>
        <end position="764"/>
    </location>
</feature>
<evidence type="ECO:0000256" key="12">
    <source>
        <dbReference type="PROSITE-ProRule" id="PRU00042"/>
    </source>
</evidence>
<evidence type="ECO:0000256" key="4">
    <source>
        <dbReference type="ARBA" id="ARBA00022723"/>
    </source>
</evidence>
<dbReference type="FunFam" id="3.30.160.60:FF:000446">
    <property type="entry name" value="Zinc finger protein"/>
    <property type="match status" value="1"/>
</dbReference>
<dbReference type="Proteomes" id="UP000711488">
    <property type="component" value="Unassembled WGS sequence"/>
</dbReference>
<evidence type="ECO:0000256" key="8">
    <source>
        <dbReference type="ARBA" id="ARBA00023015"/>
    </source>
</evidence>
<keyword evidence="10" id="KW-0804">Transcription</keyword>
<comment type="caution">
    <text evidence="15">The sequence shown here is derived from an EMBL/GenBank/DDBJ whole genome shotgun (WGS) entry which is preliminary data.</text>
</comment>
<accession>A0A6A0HAB6</accession>
<dbReference type="GO" id="GO:0008270">
    <property type="term" value="F:zinc ion binding"/>
    <property type="evidence" value="ECO:0007669"/>
    <property type="project" value="UniProtKB-KW"/>
</dbReference>
<dbReference type="EMBL" id="JQDR03003126">
    <property type="protein sequence ID" value="KAA0202710.1"/>
    <property type="molecule type" value="Genomic_DNA"/>
</dbReference>
<evidence type="ECO:0000256" key="1">
    <source>
        <dbReference type="ARBA" id="ARBA00003767"/>
    </source>
</evidence>
<dbReference type="Pfam" id="PF00096">
    <property type="entry name" value="zf-C2H2"/>
    <property type="match status" value="1"/>
</dbReference>
<evidence type="ECO:0000256" key="5">
    <source>
        <dbReference type="ARBA" id="ARBA00022737"/>
    </source>
</evidence>
<evidence type="ECO:0000313" key="15">
    <source>
        <dbReference type="EMBL" id="KAA0202710.1"/>
    </source>
</evidence>
<evidence type="ECO:0000256" key="6">
    <source>
        <dbReference type="ARBA" id="ARBA00022771"/>
    </source>
</evidence>
<feature type="domain" description="C2H2-type" evidence="14">
    <location>
        <begin position="212"/>
        <end position="239"/>
    </location>
</feature>
<dbReference type="PROSITE" id="PS00028">
    <property type="entry name" value="ZINC_FINGER_C2H2_1"/>
    <property type="match status" value="3"/>
</dbReference>
<dbReference type="FunFam" id="3.30.160.60:FF:000226">
    <property type="entry name" value="Zinc finger protein 236 variant"/>
    <property type="match status" value="1"/>
</dbReference>
<dbReference type="PANTHER" id="PTHR24379">
    <property type="entry name" value="KRAB AND ZINC FINGER DOMAIN-CONTAINING"/>
    <property type="match status" value="1"/>
</dbReference>
<reference evidence="15" key="1">
    <citation type="submission" date="2014-08" db="EMBL/GenBank/DDBJ databases">
        <authorList>
            <person name="Murali S."/>
            <person name="Richards S."/>
            <person name="Bandaranaike D."/>
            <person name="Bellair M."/>
            <person name="Blankenburg K."/>
            <person name="Chao H."/>
            <person name="Dinh H."/>
            <person name="Doddapaneni H."/>
            <person name="Dugan-Rocha S."/>
            <person name="Elkadiri S."/>
            <person name="Gnanaolivu R."/>
            <person name="Hughes D."/>
            <person name="Lee S."/>
            <person name="Li M."/>
            <person name="Ming W."/>
            <person name="Munidasa M."/>
            <person name="Muniz J."/>
            <person name="Nguyen L."/>
            <person name="Osuji N."/>
            <person name="Pu L.-L."/>
            <person name="Puazo M."/>
            <person name="Skinner E."/>
            <person name="Qu C."/>
            <person name="Quiroz J."/>
            <person name="Raj R."/>
            <person name="Weissenberger G."/>
            <person name="Xin Y."/>
            <person name="Zou X."/>
            <person name="Han Y."/>
            <person name="Worley K."/>
            <person name="Muzny D."/>
            <person name="Gibbs R."/>
        </authorList>
    </citation>
    <scope>NUCLEOTIDE SEQUENCE</scope>
    <source>
        <strain evidence="15">HAZT.00-mixed</strain>
        <tissue evidence="15">Whole organism</tissue>
    </source>
</reference>
<comment type="subcellular location">
    <subcellularLocation>
        <location evidence="2">Nucleus</location>
    </subcellularLocation>
</comment>
<keyword evidence="7" id="KW-0862">Zinc</keyword>
<keyword evidence="9" id="KW-0238">DNA-binding</keyword>
<dbReference type="InterPro" id="IPR013087">
    <property type="entry name" value="Znf_C2H2_type"/>
</dbReference>
<feature type="region of interest" description="Disordered" evidence="13">
    <location>
        <begin position="1"/>
        <end position="29"/>
    </location>
</feature>
<dbReference type="SMART" id="SM00355">
    <property type="entry name" value="ZnF_C2H2"/>
    <property type="match status" value="7"/>
</dbReference>
<dbReference type="PROSITE" id="PS50157">
    <property type="entry name" value="ZINC_FINGER_C2H2_2"/>
    <property type="match status" value="5"/>
</dbReference>
<evidence type="ECO:0000259" key="14">
    <source>
        <dbReference type="PROSITE" id="PS50157"/>
    </source>
</evidence>
<dbReference type="AlphaFoldDB" id="A0A6A0HAB6"/>
<dbReference type="PANTHER" id="PTHR24379:SF121">
    <property type="entry name" value="C2H2-TYPE DOMAIN-CONTAINING PROTEIN"/>
    <property type="match status" value="1"/>
</dbReference>